<protein>
    <submittedName>
        <fullName evidence="2">Uncharacterized protein</fullName>
    </submittedName>
</protein>
<organism evidence="2 3">
    <name type="scientific">Prunus dulcis</name>
    <name type="common">Almond</name>
    <name type="synonym">Amygdalus dulcis</name>
    <dbReference type="NCBI Taxonomy" id="3755"/>
    <lineage>
        <taxon>Eukaryota</taxon>
        <taxon>Viridiplantae</taxon>
        <taxon>Streptophyta</taxon>
        <taxon>Embryophyta</taxon>
        <taxon>Tracheophyta</taxon>
        <taxon>Spermatophyta</taxon>
        <taxon>Magnoliopsida</taxon>
        <taxon>eudicotyledons</taxon>
        <taxon>Gunneridae</taxon>
        <taxon>Pentapetalae</taxon>
        <taxon>rosids</taxon>
        <taxon>fabids</taxon>
        <taxon>Rosales</taxon>
        <taxon>Rosaceae</taxon>
        <taxon>Amygdaloideae</taxon>
        <taxon>Amygdaleae</taxon>
        <taxon>Prunus</taxon>
    </lineage>
</organism>
<dbReference type="Proteomes" id="UP001054821">
    <property type="component" value="Chromosome 3"/>
</dbReference>
<keyword evidence="4" id="KW-1185">Reference proteome</keyword>
<reference evidence="2" key="1">
    <citation type="submission" date="2019-07" db="EMBL/GenBank/DDBJ databases">
        <authorList>
            <person name="Alioto T."/>
            <person name="Alioto T."/>
            <person name="Gomez Garrido J."/>
        </authorList>
    </citation>
    <scope>NUCLEOTIDE SEQUENCE</scope>
</reference>
<reference evidence="1 4" key="3">
    <citation type="journal article" date="2022" name="G3 (Bethesda)">
        <title>Whole-genome sequence and methylome profiling of the almond [Prunus dulcis (Mill.) D.A. Webb] cultivar 'Nonpareil'.</title>
        <authorList>
            <person name="D'Amico-Willman K.M."/>
            <person name="Ouma W.Z."/>
            <person name="Meulia T."/>
            <person name="Sideli G.M."/>
            <person name="Gradziel T.M."/>
            <person name="Fresnedo-Ramirez J."/>
        </authorList>
    </citation>
    <scope>NUCLEOTIDE SEQUENCE [LARGE SCALE GENOMIC DNA]</scope>
    <source>
        <strain evidence="1">Clone GOH B32 T37-40</strain>
    </source>
</reference>
<dbReference type="EMBL" id="JAJFAZ020000003">
    <property type="protein sequence ID" value="KAI5340620.1"/>
    <property type="molecule type" value="Genomic_DNA"/>
</dbReference>
<dbReference type="AlphaFoldDB" id="A0A5E4GP84"/>
<reference evidence="3" key="2">
    <citation type="journal article" date="2020" name="Plant J.">
        <title>Transposons played a major role in the diversification between the closely related almond and peach genomes: results from the almond genome sequence.</title>
        <authorList>
            <person name="Alioto T."/>
            <person name="Alexiou K.G."/>
            <person name="Bardil A."/>
            <person name="Barteri F."/>
            <person name="Castanera R."/>
            <person name="Cruz F."/>
            <person name="Dhingra A."/>
            <person name="Duval H."/>
            <person name="Fernandez I Marti A."/>
            <person name="Frias L."/>
            <person name="Galan B."/>
            <person name="Garcia J.L."/>
            <person name="Howad W."/>
            <person name="Gomez-Garrido J."/>
            <person name="Gut M."/>
            <person name="Julca I."/>
            <person name="Morata J."/>
            <person name="Puigdomenech P."/>
            <person name="Ribeca P."/>
            <person name="Rubio Cabetas M.J."/>
            <person name="Vlasova A."/>
            <person name="Wirthensohn M."/>
            <person name="Garcia-Mas J."/>
            <person name="Gabaldon T."/>
            <person name="Casacuberta J.M."/>
            <person name="Arus P."/>
        </authorList>
    </citation>
    <scope>NUCLEOTIDE SEQUENCE [LARGE SCALE GENOMIC DNA]</scope>
    <source>
        <strain evidence="3">cv. Texas</strain>
    </source>
</reference>
<accession>A0A5E4GP84</accession>
<gene>
    <name evidence="2" type="ORF">ALMOND_2B026951</name>
    <name evidence="1" type="ORF">L3X38_019894</name>
</gene>
<evidence type="ECO:0000313" key="3">
    <source>
        <dbReference type="Proteomes" id="UP000327085"/>
    </source>
</evidence>
<dbReference type="Proteomes" id="UP000327085">
    <property type="component" value="Chromosome 3"/>
</dbReference>
<evidence type="ECO:0000313" key="1">
    <source>
        <dbReference type="EMBL" id="KAI5340620.1"/>
    </source>
</evidence>
<name>A0A5E4GP84_PRUDU</name>
<proteinExistence type="predicted"/>
<sequence length="186" mass="21171">MASALAVQEADPLLQAITSLQKDFIIMNDNINIPLDFDGGIDRVREGLKKFFCMSHLGIARIETYMNHDAYPKKYIIQKLETTAKNLLRRSICFGFVQLAHFCFGLIKTIKPHDQVLRIFQAIKAQFQVLVQRLLPSVVLPSVEPINYLHEMVNLGMDDMWEEFKLDGSRNNLLCFSSGGKDPVLV</sequence>
<evidence type="ECO:0000313" key="2">
    <source>
        <dbReference type="EMBL" id="VVA41745.1"/>
    </source>
</evidence>
<dbReference type="EMBL" id="CABIKO010001477">
    <property type="protein sequence ID" value="VVA41745.1"/>
    <property type="molecule type" value="Genomic_DNA"/>
</dbReference>
<evidence type="ECO:0000313" key="4">
    <source>
        <dbReference type="Proteomes" id="UP001054821"/>
    </source>
</evidence>
<dbReference type="Gramene" id="VVA41745">
    <property type="protein sequence ID" value="VVA41745"/>
    <property type="gene ID" value="Prudul26B026951"/>
</dbReference>
<dbReference type="InParanoid" id="A0A5E4GP84"/>